<reference evidence="2 3" key="1">
    <citation type="journal article" date="2020" name="J. Phycol.">
        <title>Comparative genome analysis reveals Cyanidiococcus gen. nov., a new extremophilic red algal genus sister to Cyanidioschyzon (Cyanidioschyzonaceae, Rhodophyta).</title>
        <authorList>
            <person name="Liu S.-L."/>
            <person name="Chiang Y.-R."/>
            <person name="Yoon H.S."/>
            <person name="Fu H.-Y."/>
        </authorList>
    </citation>
    <scope>NUCLEOTIDE SEQUENCE [LARGE SCALE GENOMIC DNA]</scope>
    <source>
        <strain evidence="2 3">THAL066</strain>
    </source>
</reference>
<dbReference type="OrthoDB" id="10410929at2759"/>
<organism evidence="2 3">
    <name type="scientific">Cyanidiococcus yangmingshanensis</name>
    <dbReference type="NCBI Taxonomy" id="2690220"/>
    <lineage>
        <taxon>Eukaryota</taxon>
        <taxon>Rhodophyta</taxon>
        <taxon>Bangiophyceae</taxon>
        <taxon>Cyanidiales</taxon>
        <taxon>Cyanidiaceae</taxon>
        <taxon>Cyanidiococcus</taxon>
    </lineage>
</organism>
<feature type="transmembrane region" description="Helical" evidence="1">
    <location>
        <begin position="98"/>
        <end position="117"/>
    </location>
</feature>
<feature type="transmembrane region" description="Helical" evidence="1">
    <location>
        <begin position="149"/>
        <end position="169"/>
    </location>
</feature>
<protein>
    <submittedName>
        <fullName evidence="2">Uncharacterized protein</fullName>
    </submittedName>
</protein>
<accession>A0A7J7IDQ6</accession>
<proteinExistence type="predicted"/>
<comment type="caution">
    <text evidence="2">The sequence shown here is derived from an EMBL/GenBank/DDBJ whole genome shotgun (WGS) entry which is preliminary data.</text>
</comment>
<dbReference type="AlphaFoldDB" id="A0A7J7IDQ6"/>
<gene>
    <name evidence="2" type="ORF">F1559_001131</name>
</gene>
<feature type="transmembrane region" description="Helical" evidence="1">
    <location>
        <begin position="175"/>
        <end position="197"/>
    </location>
</feature>
<keyword evidence="3" id="KW-1185">Reference proteome</keyword>
<sequence>MTSSGTLRSAEEGPILSHRIDWKPLMESSSSQHRGSVDSAPAGTPSWWRRATQRGARVFLFYALLYPLLVFCVVGGIVGGFIGGLWLDWHAIRLAGNAWLALVAVPYASGLLALLWLMRADGYRSPPAGALGLASSALGSAASRCTARLLLSLSISGSLALPAFLFLGRRVTADAALICTAGTAVISASLALWAFVLESDWLEPRTWLDSREASNTWSGPSRWPRHEYYVDLESARYSSAD</sequence>
<keyword evidence="1" id="KW-0472">Membrane</keyword>
<name>A0A7J7IDQ6_9RHOD</name>
<dbReference type="EMBL" id="VWRR01000015">
    <property type="protein sequence ID" value="KAF6001215.1"/>
    <property type="molecule type" value="Genomic_DNA"/>
</dbReference>
<keyword evidence="1" id="KW-0812">Transmembrane</keyword>
<evidence type="ECO:0000256" key="1">
    <source>
        <dbReference type="SAM" id="Phobius"/>
    </source>
</evidence>
<feature type="transmembrane region" description="Helical" evidence="1">
    <location>
        <begin position="59"/>
        <end position="86"/>
    </location>
</feature>
<keyword evidence="1" id="KW-1133">Transmembrane helix</keyword>
<dbReference type="Proteomes" id="UP000530660">
    <property type="component" value="Unassembled WGS sequence"/>
</dbReference>
<evidence type="ECO:0000313" key="2">
    <source>
        <dbReference type="EMBL" id="KAF6001215.1"/>
    </source>
</evidence>
<evidence type="ECO:0000313" key="3">
    <source>
        <dbReference type="Proteomes" id="UP000530660"/>
    </source>
</evidence>